<dbReference type="InterPro" id="IPR009014">
    <property type="entry name" value="Transketo_C/PFOR_II"/>
</dbReference>
<keyword evidence="9" id="KW-1185">Reference proteome</keyword>
<dbReference type="SMART" id="SM00861">
    <property type="entry name" value="Transket_pyr"/>
    <property type="match status" value="1"/>
</dbReference>
<comment type="function">
    <text evidence="2">The branched-chain alpha-keto dehydrogenase complex catalyzes the overall conversion of alpha-keto acids to acyl-CoA and CO(2). It contains multiple copies of three enzymatic components: branched-chain alpha-keto acid decarboxylase (E1), lipoamide acyltransferase (E2) and lipoamide dehydrogenase (E3).</text>
</comment>
<dbReference type="PANTHER" id="PTHR43257">
    <property type="entry name" value="PYRUVATE DEHYDROGENASE E1 COMPONENT BETA SUBUNIT"/>
    <property type="match status" value="1"/>
</dbReference>
<comment type="cofactor">
    <cofactor evidence="1">
        <name>thiamine diphosphate</name>
        <dbReference type="ChEBI" id="CHEBI:58937"/>
    </cofactor>
</comment>
<dbReference type="RefSeq" id="WP_165011723.1">
    <property type="nucleotide sequence ID" value="NZ_JAALDL010000002.1"/>
</dbReference>
<gene>
    <name evidence="8" type="ORF">G5S52_02915</name>
</gene>
<dbReference type="Proteomes" id="UP000473008">
    <property type="component" value="Unassembled WGS sequence"/>
</dbReference>
<evidence type="ECO:0000313" key="8">
    <source>
        <dbReference type="EMBL" id="NGN96641.1"/>
    </source>
</evidence>
<dbReference type="SUPFAM" id="SSF52922">
    <property type="entry name" value="TK C-terminal domain-like"/>
    <property type="match status" value="1"/>
</dbReference>
<keyword evidence="4" id="KW-0786">Thiamine pyrophosphate</keyword>
<protein>
    <recommendedName>
        <fullName evidence="5">2-oxoisovalerate dehydrogenase subunit beta</fullName>
    </recommendedName>
    <alternativeName>
        <fullName evidence="6">Branched-chain alpha-keto acid dehydrogenase E1 component beta chain</fullName>
    </alternativeName>
</protein>
<dbReference type="CDD" id="cd07036">
    <property type="entry name" value="TPP_PYR_E1-PDHc-beta_like"/>
    <property type="match status" value="1"/>
</dbReference>
<dbReference type="SUPFAM" id="SSF52518">
    <property type="entry name" value="Thiamin diphosphate-binding fold (THDP-binding)"/>
    <property type="match status" value="1"/>
</dbReference>
<dbReference type="GO" id="GO:0016491">
    <property type="term" value="F:oxidoreductase activity"/>
    <property type="evidence" value="ECO:0007669"/>
    <property type="project" value="UniProtKB-KW"/>
</dbReference>
<evidence type="ECO:0000256" key="5">
    <source>
        <dbReference type="ARBA" id="ARBA00070795"/>
    </source>
</evidence>
<evidence type="ECO:0000256" key="3">
    <source>
        <dbReference type="ARBA" id="ARBA00023002"/>
    </source>
</evidence>
<dbReference type="FunFam" id="3.40.50.920:FF:000001">
    <property type="entry name" value="Pyruvate dehydrogenase E1 beta subunit"/>
    <property type="match status" value="1"/>
</dbReference>
<dbReference type="Gene3D" id="3.40.50.970">
    <property type="match status" value="1"/>
</dbReference>
<dbReference type="InterPro" id="IPR029061">
    <property type="entry name" value="THDP-binding"/>
</dbReference>
<evidence type="ECO:0000256" key="6">
    <source>
        <dbReference type="ARBA" id="ARBA00082400"/>
    </source>
</evidence>
<comment type="caution">
    <text evidence="8">The sequence shown here is derived from an EMBL/GenBank/DDBJ whole genome shotgun (WGS) entry which is preliminary data.</text>
</comment>
<sequence length="327" mass="35174">MAKLMSYREAVAAGIAQELRRDDDVVFLGEDVAAAGGVFKATVGLFEEFGPERVRDTPISEQAILGAAMGAAMTGLKPIAEIMFSDFLAVCWDMVANEMAKARYMTDGQMTIPVVIRTANGAGSRFGAQHSQSLENWAMMIPGIKVVAPSNPADAKGLLAAAVRDPDPVIVFEHKSLYAMKGEVPEDDHVVELGKANVIRKGKDVTIVALAAMVPRALKAAEILAEEAGIDCSVIDLRTLVPLDTKTILEDVTKTSRLVTVEENPQLCGWGSEIVSIVSKECFFELDAPPTRITTPHIPLPAADNLEDHVIPSVERIVAEVWEAVKV</sequence>
<name>A0A6M1REC0_9GAMM</name>
<dbReference type="NCBIfam" id="NF006667">
    <property type="entry name" value="PRK09212.1"/>
    <property type="match status" value="1"/>
</dbReference>
<accession>A0A6M1REC0</accession>
<dbReference type="Pfam" id="PF02779">
    <property type="entry name" value="Transket_pyr"/>
    <property type="match status" value="1"/>
</dbReference>
<dbReference type="Pfam" id="PF02780">
    <property type="entry name" value="Transketolase_C"/>
    <property type="match status" value="1"/>
</dbReference>
<dbReference type="InterPro" id="IPR005475">
    <property type="entry name" value="Transketolase-like_Pyr-bd"/>
</dbReference>
<evidence type="ECO:0000313" key="9">
    <source>
        <dbReference type="Proteomes" id="UP000473008"/>
    </source>
</evidence>
<evidence type="ECO:0000256" key="4">
    <source>
        <dbReference type="ARBA" id="ARBA00023052"/>
    </source>
</evidence>
<dbReference type="AlphaFoldDB" id="A0A6M1REC0"/>
<dbReference type="EMBL" id="JAALDL010000002">
    <property type="protein sequence ID" value="NGN96641.1"/>
    <property type="molecule type" value="Genomic_DNA"/>
</dbReference>
<reference evidence="8 9" key="1">
    <citation type="submission" date="2020-02" db="EMBL/GenBank/DDBJ databases">
        <title>The draft genome of Grimontia sedimenta sp. nov., isolated from benthic sediments near coral reefs south of Kuwait.</title>
        <authorList>
            <person name="Mahmoud H.M."/>
            <person name="Jose L."/>
            <person name="Eapen S."/>
        </authorList>
    </citation>
    <scope>NUCLEOTIDE SEQUENCE [LARGE SCALE GENOMIC DNA]</scope>
    <source>
        <strain evidence="8 9">S25</strain>
    </source>
</reference>
<dbReference type="Gene3D" id="3.40.50.920">
    <property type="match status" value="1"/>
</dbReference>
<dbReference type="PANTHER" id="PTHR43257:SF2">
    <property type="entry name" value="PYRUVATE DEHYDROGENASE E1 COMPONENT SUBUNIT BETA"/>
    <property type="match status" value="1"/>
</dbReference>
<evidence type="ECO:0000256" key="2">
    <source>
        <dbReference type="ARBA" id="ARBA00002859"/>
    </source>
</evidence>
<proteinExistence type="predicted"/>
<evidence type="ECO:0000259" key="7">
    <source>
        <dbReference type="SMART" id="SM00861"/>
    </source>
</evidence>
<keyword evidence="3" id="KW-0560">Oxidoreductase</keyword>
<dbReference type="InterPro" id="IPR033248">
    <property type="entry name" value="Transketolase_C"/>
</dbReference>
<dbReference type="FunFam" id="3.40.50.970:FF:000001">
    <property type="entry name" value="Pyruvate dehydrogenase E1 beta subunit"/>
    <property type="match status" value="1"/>
</dbReference>
<evidence type="ECO:0000256" key="1">
    <source>
        <dbReference type="ARBA" id="ARBA00001964"/>
    </source>
</evidence>
<feature type="domain" description="Transketolase-like pyrimidine-binding" evidence="7">
    <location>
        <begin position="5"/>
        <end position="180"/>
    </location>
</feature>
<organism evidence="8 9">
    <name type="scientific">Grimontia sedimenti</name>
    <dbReference type="NCBI Taxonomy" id="2711294"/>
    <lineage>
        <taxon>Bacteria</taxon>
        <taxon>Pseudomonadati</taxon>
        <taxon>Pseudomonadota</taxon>
        <taxon>Gammaproteobacteria</taxon>
        <taxon>Vibrionales</taxon>
        <taxon>Vibrionaceae</taxon>
        <taxon>Grimontia</taxon>
    </lineage>
</organism>